<organism evidence="1 2">
    <name type="scientific">Piloderma croceum (strain F 1598)</name>
    <dbReference type="NCBI Taxonomy" id="765440"/>
    <lineage>
        <taxon>Eukaryota</taxon>
        <taxon>Fungi</taxon>
        <taxon>Dikarya</taxon>
        <taxon>Basidiomycota</taxon>
        <taxon>Agaricomycotina</taxon>
        <taxon>Agaricomycetes</taxon>
        <taxon>Agaricomycetidae</taxon>
        <taxon>Atheliales</taxon>
        <taxon>Atheliaceae</taxon>
        <taxon>Piloderma</taxon>
    </lineage>
</organism>
<proteinExistence type="predicted"/>
<gene>
    <name evidence="1" type="ORF">PILCRDRAFT_307504</name>
</gene>
<evidence type="ECO:0000313" key="2">
    <source>
        <dbReference type="Proteomes" id="UP000054166"/>
    </source>
</evidence>
<name>A0A0C3FQV4_PILCF</name>
<dbReference type="EMBL" id="KN832981">
    <property type="protein sequence ID" value="KIM86535.1"/>
    <property type="molecule type" value="Genomic_DNA"/>
</dbReference>
<keyword evidence="2" id="KW-1185">Reference proteome</keyword>
<protein>
    <submittedName>
        <fullName evidence="1">Uncharacterized protein</fullName>
    </submittedName>
</protein>
<dbReference type="AlphaFoldDB" id="A0A0C3FQV4"/>
<sequence>MHTSRFSPSGPRMAAVSRALDPIMVPDCILSCLCPAIAPKIRVLQYSYFKQLALSSQSWKRTSFDR</sequence>
<reference evidence="1 2" key="1">
    <citation type="submission" date="2014-04" db="EMBL/GenBank/DDBJ databases">
        <authorList>
            <consortium name="DOE Joint Genome Institute"/>
            <person name="Kuo A."/>
            <person name="Tarkka M."/>
            <person name="Buscot F."/>
            <person name="Kohler A."/>
            <person name="Nagy L.G."/>
            <person name="Floudas D."/>
            <person name="Copeland A."/>
            <person name="Barry K.W."/>
            <person name="Cichocki N."/>
            <person name="Veneault-Fourrey C."/>
            <person name="LaButti K."/>
            <person name="Lindquist E.A."/>
            <person name="Lipzen A."/>
            <person name="Lundell T."/>
            <person name="Morin E."/>
            <person name="Murat C."/>
            <person name="Sun H."/>
            <person name="Tunlid A."/>
            <person name="Henrissat B."/>
            <person name="Grigoriev I.V."/>
            <person name="Hibbett D.S."/>
            <person name="Martin F."/>
            <person name="Nordberg H.P."/>
            <person name="Cantor M.N."/>
            <person name="Hua S.X."/>
        </authorList>
    </citation>
    <scope>NUCLEOTIDE SEQUENCE [LARGE SCALE GENOMIC DNA]</scope>
    <source>
        <strain evidence="1 2">F 1598</strain>
    </source>
</reference>
<accession>A0A0C3FQV4</accession>
<reference evidence="2" key="2">
    <citation type="submission" date="2015-01" db="EMBL/GenBank/DDBJ databases">
        <title>Evolutionary Origins and Diversification of the Mycorrhizal Mutualists.</title>
        <authorList>
            <consortium name="DOE Joint Genome Institute"/>
            <consortium name="Mycorrhizal Genomics Consortium"/>
            <person name="Kohler A."/>
            <person name="Kuo A."/>
            <person name="Nagy L.G."/>
            <person name="Floudas D."/>
            <person name="Copeland A."/>
            <person name="Barry K.W."/>
            <person name="Cichocki N."/>
            <person name="Veneault-Fourrey C."/>
            <person name="LaButti K."/>
            <person name="Lindquist E.A."/>
            <person name="Lipzen A."/>
            <person name="Lundell T."/>
            <person name="Morin E."/>
            <person name="Murat C."/>
            <person name="Riley R."/>
            <person name="Ohm R."/>
            <person name="Sun H."/>
            <person name="Tunlid A."/>
            <person name="Henrissat B."/>
            <person name="Grigoriev I.V."/>
            <person name="Hibbett D.S."/>
            <person name="Martin F."/>
        </authorList>
    </citation>
    <scope>NUCLEOTIDE SEQUENCE [LARGE SCALE GENOMIC DNA]</scope>
    <source>
        <strain evidence="2">F 1598</strain>
    </source>
</reference>
<dbReference type="Proteomes" id="UP000054166">
    <property type="component" value="Unassembled WGS sequence"/>
</dbReference>
<dbReference type="InParanoid" id="A0A0C3FQV4"/>
<evidence type="ECO:0000313" key="1">
    <source>
        <dbReference type="EMBL" id="KIM86535.1"/>
    </source>
</evidence>
<dbReference type="HOGENOM" id="CLU_2832038_0_0_1"/>